<dbReference type="EMBL" id="CAEKDK010000004">
    <property type="protein sequence ID" value="CAB4278366.1"/>
    <property type="molecule type" value="Genomic_DNA"/>
</dbReference>
<evidence type="ECO:0000256" key="1">
    <source>
        <dbReference type="SAM" id="MobiDB-lite"/>
    </source>
</evidence>
<dbReference type="AlphaFoldDB" id="A0A6J5UP96"/>
<dbReference type="Proteomes" id="UP000507222">
    <property type="component" value="Unassembled WGS sequence"/>
</dbReference>
<name>A0A6J5UP96_PRUAR</name>
<evidence type="ECO:0000313" key="2">
    <source>
        <dbReference type="EMBL" id="CAB4278366.1"/>
    </source>
</evidence>
<gene>
    <name evidence="2" type="ORF">CURHAP_LOCUS29136</name>
</gene>
<feature type="region of interest" description="Disordered" evidence="1">
    <location>
        <begin position="39"/>
        <end position="61"/>
    </location>
</feature>
<organism evidence="2 3">
    <name type="scientific">Prunus armeniaca</name>
    <name type="common">Apricot</name>
    <name type="synonym">Armeniaca vulgaris</name>
    <dbReference type="NCBI Taxonomy" id="36596"/>
    <lineage>
        <taxon>Eukaryota</taxon>
        <taxon>Viridiplantae</taxon>
        <taxon>Streptophyta</taxon>
        <taxon>Embryophyta</taxon>
        <taxon>Tracheophyta</taxon>
        <taxon>Spermatophyta</taxon>
        <taxon>Magnoliopsida</taxon>
        <taxon>eudicotyledons</taxon>
        <taxon>Gunneridae</taxon>
        <taxon>Pentapetalae</taxon>
        <taxon>rosids</taxon>
        <taxon>fabids</taxon>
        <taxon>Rosales</taxon>
        <taxon>Rosaceae</taxon>
        <taxon>Amygdaloideae</taxon>
        <taxon>Amygdaleae</taxon>
        <taxon>Prunus</taxon>
    </lineage>
</organism>
<reference evidence="2 3" key="1">
    <citation type="submission" date="2020-05" db="EMBL/GenBank/DDBJ databases">
        <authorList>
            <person name="Campoy J."/>
            <person name="Schneeberger K."/>
            <person name="Spophaly S."/>
        </authorList>
    </citation>
    <scope>NUCLEOTIDE SEQUENCE [LARGE SCALE GENOMIC DNA]</scope>
    <source>
        <strain evidence="2">PruArmRojPasFocal</strain>
    </source>
</reference>
<feature type="region of interest" description="Disordered" evidence="1">
    <location>
        <begin position="1"/>
        <end position="25"/>
    </location>
</feature>
<protein>
    <submittedName>
        <fullName evidence="2">Uncharacterized protein</fullName>
    </submittedName>
</protein>
<sequence length="61" mass="6596">MAILAKQPLKDHPCEAGVPLSRTSDTLAERQGLCNKNRGTRILPNLQHGGLAETPRPLPNV</sequence>
<accession>A0A6J5UP96</accession>
<evidence type="ECO:0000313" key="3">
    <source>
        <dbReference type="Proteomes" id="UP000507222"/>
    </source>
</evidence>
<proteinExistence type="predicted"/>